<dbReference type="EMBL" id="JAUSVP010000005">
    <property type="protein sequence ID" value="MDQ0447722.1"/>
    <property type="molecule type" value="Genomic_DNA"/>
</dbReference>
<evidence type="ECO:0000313" key="1">
    <source>
        <dbReference type="EMBL" id="MDQ0447722.1"/>
    </source>
</evidence>
<comment type="caution">
    <text evidence="1">The sequence shown here is derived from an EMBL/GenBank/DDBJ whole genome shotgun (WGS) entry which is preliminary data.</text>
</comment>
<evidence type="ECO:0000313" key="2">
    <source>
        <dbReference type="Proteomes" id="UP001231124"/>
    </source>
</evidence>
<keyword evidence="2" id="KW-1185">Reference proteome</keyword>
<protein>
    <submittedName>
        <fullName evidence="1">Uncharacterized protein</fullName>
    </submittedName>
</protein>
<sequence length="71" mass="7726">MIDGFTKAQTMTDIASVIERARREGRDLATALRIARATLTYLSGPNPTADQRAALRDFDQSMAAIAADEKV</sequence>
<proteinExistence type="predicted"/>
<gene>
    <name evidence="1" type="ORF">QO012_002222</name>
</gene>
<name>A0ABU0HZE6_9HYPH</name>
<dbReference type="Proteomes" id="UP001231124">
    <property type="component" value="Unassembled WGS sequence"/>
</dbReference>
<organism evidence="1 2">
    <name type="scientific">Methylobacterium aerolatum</name>
    <dbReference type="NCBI Taxonomy" id="418708"/>
    <lineage>
        <taxon>Bacteria</taxon>
        <taxon>Pseudomonadati</taxon>
        <taxon>Pseudomonadota</taxon>
        <taxon>Alphaproteobacteria</taxon>
        <taxon>Hyphomicrobiales</taxon>
        <taxon>Methylobacteriaceae</taxon>
        <taxon>Methylobacterium</taxon>
    </lineage>
</organism>
<reference evidence="1 2" key="1">
    <citation type="submission" date="2023-07" db="EMBL/GenBank/DDBJ databases">
        <title>Genomic Encyclopedia of Type Strains, Phase IV (KMG-IV): sequencing the most valuable type-strain genomes for metagenomic binning, comparative biology and taxonomic classification.</title>
        <authorList>
            <person name="Goeker M."/>
        </authorList>
    </citation>
    <scope>NUCLEOTIDE SEQUENCE [LARGE SCALE GENOMIC DNA]</scope>
    <source>
        <strain evidence="1 2">DSM 19013</strain>
    </source>
</reference>
<accession>A0ABU0HZE6</accession>
<dbReference type="RefSeq" id="WP_238202894.1">
    <property type="nucleotide sequence ID" value="NZ_BPQE01000011.1"/>
</dbReference>